<evidence type="ECO:0000256" key="2">
    <source>
        <dbReference type="SAM" id="MobiDB-lite"/>
    </source>
</evidence>
<comment type="similarity">
    <text evidence="1">Belongs to the alkB family.</text>
</comment>
<dbReference type="Pfam" id="PF13532">
    <property type="entry name" value="2OG-FeII_Oxy_2"/>
    <property type="match status" value="1"/>
</dbReference>
<evidence type="ECO:0000313" key="3">
    <source>
        <dbReference type="EMBL" id="WOH05343.1"/>
    </source>
</evidence>
<dbReference type="InterPro" id="IPR027450">
    <property type="entry name" value="AlkB-like"/>
</dbReference>
<dbReference type="Gramene" id="KZM91135">
    <property type="protein sequence ID" value="KZM91135"/>
    <property type="gene ID" value="DCAR_021500"/>
</dbReference>
<dbReference type="EMBL" id="CP093348">
    <property type="protein sequence ID" value="WOH05343.1"/>
    <property type="molecule type" value="Genomic_DNA"/>
</dbReference>
<evidence type="ECO:0000256" key="1">
    <source>
        <dbReference type="ARBA" id="ARBA00007879"/>
    </source>
</evidence>
<dbReference type="KEGG" id="dcr:108192934"/>
<sequence length="485" mass="53476">MTSTESVSEDSFLHNYNANDRRIASEFLSGWLPFLTKGLCDSCNRKLTHRVRSLCPGDDSDKKSVGSLKDGVIDAAETNSLGSWKDGENGCAEPAVESDLGANVCAASDMIASSVPAGSGERRTSWADMAQEDELEGDEESEVTSTSRLSVANSASGDGTAEEKSVSKPGLSRDQREYIRFTNVKRKKDFACIERVNQKLVNILDGLELHTGVFSAAEQKRIVDYVYELEEMGKNGKLKARTYTAPQKWMRGKGRVTIQFGCCYNYAVDKKGNPPGILQNELVDPIPHLFKVIIRRLIRWHVLPTTCVPDSCIVNIYDKDDCIPPHIDNHDFLRPFCTVSFLSECDIVFGSNLKIIGPGDFAGSTAISLPVGSVLVLNGNGADVAKHCVPAVPTKRISITFRKMDETKWPVGYTPEPDLQGLQPLSYEADRSKHSNISKINHAGNLKAARSVDNSDRLKERGFFGPGPRRGRVNRQRLRLDMMEG</sequence>
<dbReference type="GO" id="GO:0006402">
    <property type="term" value="P:mRNA catabolic process"/>
    <property type="evidence" value="ECO:0007669"/>
    <property type="project" value="InterPro"/>
</dbReference>
<evidence type="ECO:0000313" key="4">
    <source>
        <dbReference type="Proteomes" id="UP000077755"/>
    </source>
</evidence>
<dbReference type="AlphaFoldDB" id="A0A164W132"/>
<accession>A0A164W132</accession>
<keyword evidence="4" id="KW-1185">Reference proteome</keyword>
<dbReference type="PROSITE" id="PS51471">
    <property type="entry name" value="FE2OG_OXY"/>
    <property type="match status" value="1"/>
</dbReference>
<feature type="compositionally biased region" description="Basic and acidic residues" evidence="2">
    <location>
        <begin position="161"/>
        <end position="170"/>
    </location>
</feature>
<dbReference type="OrthoDB" id="271595at2759"/>
<feature type="compositionally biased region" description="Acidic residues" evidence="2">
    <location>
        <begin position="131"/>
        <end position="142"/>
    </location>
</feature>
<protein>
    <submittedName>
        <fullName evidence="3">Uncharacterized protein</fullName>
    </submittedName>
</protein>
<dbReference type="Proteomes" id="UP000077755">
    <property type="component" value="Chromosome 6"/>
</dbReference>
<gene>
    <name evidence="3" type="ORF">DCAR_0624759</name>
</gene>
<dbReference type="GO" id="GO:0003729">
    <property type="term" value="F:mRNA binding"/>
    <property type="evidence" value="ECO:0007669"/>
    <property type="project" value="InterPro"/>
</dbReference>
<reference evidence="3" key="2">
    <citation type="submission" date="2022-03" db="EMBL/GenBank/DDBJ databases">
        <title>Draft title - Genomic analysis of global carrot germplasm unveils the trajectory of domestication and the origin of high carotenoid orange carrot.</title>
        <authorList>
            <person name="Iorizzo M."/>
            <person name="Ellison S."/>
            <person name="Senalik D."/>
            <person name="Macko-Podgorni A."/>
            <person name="Grzebelus D."/>
            <person name="Bostan H."/>
            <person name="Rolling W."/>
            <person name="Curaba J."/>
            <person name="Simon P."/>
        </authorList>
    </citation>
    <scope>NUCLEOTIDE SEQUENCE</scope>
    <source>
        <tissue evidence="3">Leaf</tissue>
    </source>
</reference>
<organism evidence="3 4">
    <name type="scientific">Daucus carota subsp. sativus</name>
    <name type="common">Carrot</name>
    <dbReference type="NCBI Taxonomy" id="79200"/>
    <lineage>
        <taxon>Eukaryota</taxon>
        <taxon>Viridiplantae</taxon>
        <taxon>Streptophyta</taxon>
        <taxon>Embryophyta</taxon>
        <taxon>Tracheophyta</taxon>
        <taxon>Spermatophyta</taxon>
        <taxon>Magnoliopsida</taxon>
        <taxon>eudicotyledons</taxon>
        <taxon>Gunneridae</taxon>
        <taxon>Pentapetalae</taxon>
        <taxon>asterids</taxon>
        <taxon>campanulids</taxon>
        <taxon>Apiales</taxon>
        <taxon>Apiaceae</taxon>
        <taxon>Apioideae</taxon>
        <taxon>Scandiceae</taxon>
        <taxon>Daucinae</taxon>
        <taxon>Daucus</taxon>
        <taxon>Daucus sect. Daucus</taxon>
    </lineage>
</organism>
<dbReference type="GO" id="GO:0032451">
    <property type="term" value="F:demethylase activity"/>
    <property type="evidence" value="ECO:0007669"/>
    <property type="project" value="InterPro"/>
</dbReference>
<dbReference type="InterPro" id="IPR037151">
    <property type="entry name" value="AlkB-like_sf"/>
</dbReference>
<proteinExistence type="inferred from homology"/>
<name>A0A164W132_DAUCS</name>
<dbReference type="PANTHER" id="PTHR31447:SF5">
    <property type="entry name" value="FE2OG DIOXYGENASE DOMAIN-CONTAINING PROTEIN"/>
    <property type="match status" value="1"/>
</dbReference>
<dbReference type="OMA" id="QILMINR"/>
<reference evidence="3" key="1">
    <citation type="journal article" date="2016" name="Nat. Genet.">
        <title>A high-quality carrot genome assembly provides new insights into carotenoid accumulation and asterid genome evolution.</title>
        <authorList>
            <person name="Iorizzo M."/>
            <person name="Ellison S."/>
            <person name="Senalik D."/>
            <person name="Zeng P."/>
            <person name="Satapoomin P."/>
            <person name="Huang J."/>
            <person name="Bowman M."/>
            <person name="Iovene M."/>
            <person name="Sanseverino W."/>
            <person name="Cavagnaro P."/>
            <person name="Yildiz M."/>
            <person name="Macko-Podgorni A."/>
            <person name="Moranska E."/>
            <person name="Grzebelus E."/>
            <person name="Grzebelus D."/>
            <person name="Ashrafi H."/>
            <person name="Zheng Z."/>
            <person name="Cheng S."/>
            <person name="Spooner D."/>
            <person name="Van Deynze A."/>
            <person name="Simon P."/>
        </authorList>
    </citation>
    <scope>NUCLEOTIDE SEQUENCE</scope>
    <source>
        <tissue evidence="3">Leaf</tissue>
    </source>
</reference>
<dbReference type="SMR" id="A0A164W132"/>
<dbReference type="InterPro" id="IPR044842">
    <property type="entry name" value="ALKBH9B/ALKBH10B-like"/>
</dbReference>
<dbReference type="InterPro" id="IPR005123">
    <property type="entry name" value="Oxoglu/Fe-dep_dioxygenase_dom"/>
</dbReference>
<feature type="compositionally biased region" description="Polar residues" evidence="2">
    <location>
        <begin position="143"/>
        <end position="157"/>
    </location>
</feature>
<dbReference type="PANTHER" id="PTHR31447">
    <property type="entry name" value="HYDROXYPROLINE-RICH GLYCOPROTEIN FAMILY PROTEIN-RELATED"/>
    <property type="match status" value="1"/>
</dbReference>
<feature type="region of interest" description="Disordered" evidence="2">
    <location>
        <begin position="131"/>
        <end position="170"/>
    </location>
</feature>
<dbReference type="SUPFAM" id="SSF51197">
    <property type="entry name" value="Clavaminate synthase-like"/>
    <property type="match status" value="1"/>
</dbReference>
<dbReference type="Gene3D" id="2.60.120.590">
    <property type="entry name" value="Alpha-ketoglutarate-dependent dioxygenase AlkB-like"/>
    <property type="match status" value="1"/>
</dbReference>